<dbReference type="RefSeq" id="XP_016656285.1">
    <property type="nucleotide sequence ID" value="XM_016800796.1"/>
</dbReference>
<organism evidence="2 3">
    <name type="scientific">Acyrthosiphon pisum</name>
    <name type="common">Pea aphid</name>
    <dbReference type="NCBI Taxonomy" id="7029"/>
    <lineage>
        <taxon>Eukaryota</taxon>
        <taxon>Metazoa</taxon>
        <taxon>Ecdysozoa</taxon>
        <taxon>Arthropoda</taxon>
        <taxon>Hexapoda</taxon>
        <taxon>Insecta</taxon>
        <taxon>Pterygota</taxon>
        <taxon>Neoptera</taxon>
        <taxon>Paraneoptera</taxon>
        <taxon>Hemiptera</taxon>
        <taxon>Sternorrhyncha</taxon>
        <taxon>Aphidomorpha</taxon>
        <taxon>Aphidoidea</taxon>
        <taxon>Aphididae</taxon>
        <taxon>Macrosiphini</taxon>
        <taxon>Acyrthosiphon</taxon>
    </lineage>
</organism>
<sequence>MDGTCFSLLAYADDIVLLGEEEQKVVDLGDRLIEAAKKVGLHINMEKTQYMKISRELDNFPETETITVDQYDFKKVEDFKYLGTIVTQKNECQIDIQQRIKMRNKCFFLNIALSLKISNIKYLNLLTY</sequence>
<reference evidence="3" key="1">
    <citation type="submission" date="2010-06" db="EMBL/GenBank/DDBJ databases">
        <authorList>
            <person name="Jiang H."/>
            <person name="Abraham K."/>
            <person name="Ali S."/>
            <person name="Alsbrooks S.L."/>
            <person name="Anim B.N."/>
            <person name="Anosike U.S."/>
            <person name="Attaway T."/>
            <person name="Bandaranaike D.P."/>
            <person name="Battles P.K."/>
            <person name="Bell S.N."/>
            <person name="Bell A.V."/>
            <person name="Beltran B."/>
            <person name="Bickham C."/>
            <person name="Bustamante Y."/>
            <person name="Caleb T."/>
            <person name="Canada A."/>
            <person name="Cardenas V."/>
            <person name="Carter K."/>
            <person name="Chacko J."/>
            <person name="Chandrabose M.N."/>
            <person name="Chavez D."/>
            <person name="Chavez A."/>
            <person name="Chen L."/>
            <person name="Chu H.-S."/>
            <person name="Claassen K.J."/>
            <person name="Cockrell R."/>
            <person name="Collins M."/>
            <person name="Cooper J.A."/>
            <person name="Cree A."/>
            <person name="Curry S.M."/>
            <person name="Da Y."/>
            <person name="Dao M.D."/>
            <person name="Das B."/>
            <person name="Davila M.-L."/>
            <person name="Davy-Carroll L."/>
            <person name="Denson S."/>
            <person name="Dinh H."/>
            <person name="Ebong V.E."/>
            <person name="Edwards J.R."/>
            <person name="Egan A."/>
            <person name="El-Daye J."/>
            <person name="Escobedo L."/>
            <person name="Fernandez S."/>
            <person name="Fernando P.R."/>
            <person name="Flagg N."/>
            <person name="Forbes L.D."/>
            <person name="Fowler R.G."/>
            <person name="Fu Q."/>
            <person name="Gabisi R.A."/>
            <person name="Ganer J."/>
            <person name="Garbino Pronczuk A."/>
            <person name="Garcia R.M."/>
            <person name="Garner T."/>
            <person name="Garrett T.E."/>
            <person name="Gonzalez D.A."/>
            <person name="Hamid H."/>
            <person name="Hawkins E.S."/>
            <person name="Hirani K."/>
            <person name="Hogues M.E."/>
            <person name="Hollins B."/>
            <person name="Hsiao C.-H."/>
            <person name="Jabil R."/>
            <person name="James M.L."/>
            <person name="Jhangiani S.N."/>
            <person name="Johnson B."/>
            <person name="Johnson Q."/>
            <person name="Joshi V."/>
            <person name="Kalu J.B."/>
            <person name="Kam C."/>
            <person name="Kashfia A."/>
            <person name="Keebler J."/>
            <person name="Kisamo H."/>
            <person name="Kovar C.L."/>
            <person name="Lago L.A."/>
            <person name="Lai C.-Y."/>
            <person name="Laidlaw J."/>
            <person name="Lara F."/>
            <person name="Le T.-K."/>
            <person name="Lee S.L."/>
            <person name="Legall F.H."/>
            <person name="Lemon S.J."/>
            <person name="Lewis L.R."/>
            <person name="Li B."/>
            <person name="Liu Y."/>
            <person name="Liu Y.-S."/>
            <person name="Lopez J."/>
            <person name="Lozado R.J."/>
            <person name="Lu J."/>
            <person name="Madu R.C."/>
            <person name="Maheshwari M."/>
            <person name="Maheshwari R."/>
            <person name="Malloy K."/>
            <person name="Martinez E."/>
            <person name="Mathew T."/>
            <person name="Mercado I.C."/>
            <person name="Mercado C."/>
            <person name="Meyer B."/>
            <person name="Montgomery K."/>
            <person name="Morgan M.B."/>
            <person name="Munidasa M."/>
            <person name="Nazareth L.V."/>
            <person name="Nelson J."/>
            <person name="Ng B.M."/>
            <person name="Nguyen N.B."/>
            <person name="Nguyen P.Q."/>
            <person name="Nguyen T."/>
            <person name="Obregon M."/>
            <person name="Okwuonu G.O."/>
            <person name="Onwere C.G."/>
            <person name="Orozco G."/>
            <person name="Parra A."/>
            <person name="Patel S."/>
            <person name="Patil S."/>
            <person name="Perez A."/>
            <person name="Perez Y."/>
            <person name="Pham C."/>
            <person name="Primus E.L."/>
            <person name="Pu L.-L."/>
            <person name="Puazo M."/>
            <person name="Qin X."/>
            <person name="Quiroz J.B."/>
            <person name="Reese J."/>
            <person name="Richards S."/>
            <person name="Rives C.M."/>
            <person name="Robberts R."/>
            <person name="Ruiz S.J."/>
            <person name="Ruiz M.J."/>
            <person name="Santibanez J."/>
            <person name="Schneider B.W."/>
            <person name="Sisson I."/>
            <person name="Smith M."/>
            <person name="Sodergren E."/>
            <person name="Song X.-Z."/>
            <person name="Song B.B."/>
            <person name="Summersgill H."/>
            <person name="Thelus R."/>
            <person name="Thornton R.D."/>
            <person name="Trejos Z.Y."/>
            <person name="Usmani K."/>
            <person name="Vattathil S."/>
            <person name="Villasana D."/>
            <person name="Walker D.L."/>
            <person name="Wang S."/>
            <person name="Wang K."/>
            <person name="White C.S."/>
            <person name="Williams A.C."/>
            <person name="Williamson J."/>
            <person name="Wilson K."/>
            <person name="Woghiren I.O."/>
            <person name="Woodworth J.R."/>
            <person name="Worley K.C."/>
            <person name="Wright R.A."/>
            <person name="Wu W."/>
            <person name="Young L."/>
            <person name="Zhang L."/>
            <person name="Zhang J."/>
            <person name="Zhu Y."/>
            <person name="Muzny D.M."/>
            <person name="Weinstock G."/>
            <person name="Gibbs R.A."/>
        </authorList>
    </citation>
    <scope>NUCLEOTIDE SEQUENCE [LARGE SCALE GENOMIC DNA]</scope>
    <source>
        <strain evidence="3">LSR1</strain>
    </source>
</reference>
<dbReference type="SUPFAM" id="SSF56672">
    <property type="entry name" value="DNA/RNA polymerases"/>
    <property type="match status" value="1"/>
</dbReference>
<dbReference type="KEGG" id="api:107882452"/>
<dbReference type="PANTHER" id="PTHR47027">
    <property type="entry name" value="REVERSE TRANSCRIPTASE DOMAIN-CONTAINING PROTEIN"/>
    <property type="match status" value="1"/>
</dbReference>
<feature type="domain" description="Reverse transcriptase" evidence="1">
    <location>
        <begin position="1"/>
        <end position="86"/>
    </location>
</feature>
<name>A0A8R2H5E2_ACYPI</name>
<dbReference type="InterPro" id="IPR000477">
    <property type="entry name" value="RT_dom"/>
</dbReference>
<dbReference type="GO" id="GO:0071897">
    <property type="term" value="P:DNA biosynthetic process"/>
    <property type="evidence" value="ECO:0007669"/>
    <property type="project" value="UniProtKB-ARBA"/>
</dbReference>
<protein>
    <recommendedName>
        <fullName evidence="1">Reverse transcriptase domain-containing protein</fullName>
    </recommendedName>
</protein>
<dbReference type="InterPro" id="IPR043502">
    <property type="entry name" value="DNA/RNA_pol_sf"/>
</dbReference>
<dbReference type="PANTHER" id="PTHR47027:SF29">
    <property type="entry name" value="C2H2-TYPE DOMAIN-CONTAINING PROTEIN"/>
    <property type="match status" value="1"/>
</dbReference>
<dbReference type="PROSITE" id="PS50878">
    <property type="entry name" value="RT_POL"/>
    <property type="match status" value="1"/>
</dbReference>
<evidence type="ECO:0000313" key="3">
    <source>
        <dbReference type="Proteomes" id="UP000007819"/>
    </source>
</evidence>
<evidence type="ECO:0000259" key="1">
    <source>
        <dbReference type="PROSITE" id="PS50878"/>
    </source>
</evidence>
<dbReference type="OrthoDB" id="6625104at2759"/>
<dbReference type="AlphaFoldDB" id="A0A8R2H5E2"/>
<accession>A0A8R2H5E2</accession>
<dbReference type="Proteomes" id="UP000007819">
    <property type="component" value="Chromosome A2"/>
</dbReference>
<evidence type="ECO:0000313" key="2">
    <source>
        <dbReference type="EnsemblMetazoa" id="XP_016656285.1"/>
    </source>
</evidence>
<dbReference type="GeneID" id="107882452"/>
<reference evidence="2" key="2">
    <citation type="submission" date="2022-06" db="UniProtKB">
        <authorList>
            <consortium name="EnsemblMetazoa"/>
        </authorList>
    </citation>
    <scope>IDENTIFICATION</scope>
</reference>
<dbReference type="EnsemblMetazoa" id="XM_016800796.1">
    <property type="protein sequence ID" value="XP_016656285.1"/>
    <property type="gene ID" value="LOC107882452"/>
</dbReference>
<keyword evidence="3" id="KW-1185">Reference proteome</keyword>
<proteinExistence type="predicted"/>
<dbReference type="Pfam" id="PF00078">
    <property type="entry name" value="RVT_1"/>
    <property type="match status" value="1"/>
</dbReference>